<dbReference type="InterPro" id="IPR027443">
    <property type="entry name" value="IPNS-like_sf"/>
</dbReference>
<name>A0AAW2C4W6_9ROSI</name>
<evidence type="ECO:0000259" key="2">
    <source>
        <dbReference type="PROSITE" id="PS51471"/>
    </source>
</evidence>
<comment type="similarity">
    <text evidence="1">Belongs to the iron/ascorbate-dependent oxidoreductase family.</text>
</comment>
<dbReference type="Proteomes" id="UP001459277">
    <property type="component" value="Unassembled WGS sequence"/>
</dbReference>
<keyword evidence="1" id="KW-0560">Oxidoreductase</keyword>
<gene>
    <name evidence="3" type="ORF">SO802_022952</name>
</gene>
<dbReference type="PROSITE" id="PS51471">
    <property type="entry name" value="FE2OG_OXY"/>
    <property type="match status" value="1"/>
</dbReference>
<keyword evidence="4" id="KW-1185">Reference proteome</keyword>
<feature type="domain" description="Fe2OG dioxygenase" evidence="2">
    <location>
        <begin position="94"/>
        <end position="194"/>
    </location>
</feature>
<dbReference type="InterPro" id="IPR044861">
    <property type="entry name" value="IPNS-like_FE2OG_OXY"/>
</dbReference>
<sequence length="233" mass="25891">NTNSVKFNCMDIGSSLLAENITPSNFSSLLSPLGGASMNSGVCCKVGIFFSFTWEANEEYAKHLHGVVDKLFKSLSLGLGLEGHELKEAAGGDNLEYLLKINYYPPCPRPDLALGVVAHTDMSTITILLPNDVQGLQASKDGRWYDVKYIPNALVIHIGDQIEILSNGKYKSVIHRTTVNKEKARMSWPVFMEPPSDFEVGPHPKLVNKENPPKFKTKKFSDYVYCKLNKIPQ</sequence>
<reference evidence="3 4" key="1">
    <citation type="submission" date="2024-01" db="EMBL/GenBank/DDBJ databases">
        <title>A telomere-to-telomere, gap-free genome of sweet tea (Lithocarpus litseifolius).</title>
        <authorList>
            <person name="Zhou J."/>
        </authorList>
    </citation>
    <scope>NUCLEOTIDE SEQUENCE [LARGE SCALE GENOMIC DNA]</scope>
    <source>
        <strain evidence="3">Zhou-2022a</strain>
        <tissue evidence="3">Leaf</tissue>
    </source>
</reference>
<accession>A0AAW2C4W6</accession>
<dbReference type="PANTHER" id="PTHR47990">
    <property type="entry name" value="2-OXOGLUTARATE (2OG) AND FE(II)-DEPENDENT OXYGENASE SUPERFAMILY PROTEIN-RELATED"/>
    <property type="match status" value="1"/>
</dbReference>
<evidence type="ECO:0000256" key="1">
    <source>
        <dbReference type="RuleBase" id="RU003682"/>
    </source>
</evidence>
<keyword evidence="1" id="KW-0408">Iron</keyword>
<feature type="non-terminal residue" evidence="3">
    <location>
        <position position="1"/>
    </location>
</feature>
<evidence type="ECO:0000313" key="4">
    <source>
        <dbReference type="Proteomes" id="UP001459277"/>
    </source>
</evidence>
<dbReference type="GO" id="GO:0016491">
    <property type="term" value="F:oxidoreductase activity"/>
    <property type="evidence" value="ECO:0007669"/>
    <property type="project" value="UniProtKB-KW"/>
</dbReference>
<dbReference type="EMBL" id="JAZDWU010000008">
    <property type="protein sequence ID" value="KAK9993249.1"/>
    <property type="molecule type" value="Genomic_DNA"/>
</dbReference>
<comment type="caution">
    <text evidence="3">The sequence shown here is derived from an EMBL/GenBank/DDBJ whole genome shotgun (WGS) entry which is preliminary data.</text>
</comment>
<dbReference type="GO" id="GO:0046872">
    <property type="term" value="F:metal ion binding"/>
    <property type="evidence" value="ECO:0007669"/>
    <property type="project" value="UniProtKB-KW"/>
</dbReference>
<proteinExistence type="inferred from homology"/>
<keyword evidence="1" id="KW-0479">Metal-binding</keyword>
<evidence type="ECO:0000313" key="3">
    <source>
        <dbReference type="EMBL" id="KAK9993249.1"/>
    </source>
</evidence>
<dbReference type="InterPro" id="IPR050231">
    <property type="entry name" value="Iron_ascorbate_oxido_reductase"/>
</dbReference>
<protein>
    <recommendedName>
        <fullName evidence="2">Fe2OG dioxygenase domain-containing protein</fullName>
    </recommendedName>
</protein>
<dbReference type="InterPro" id="IPR005123">
    <property type="entry name" value="Oxoglu/Fe-dep_dioxygenase_dom"/>
</dbReference>
<organism evidence="3 4">
    <name type="scientific">Lithocarpus litseifolius</name>
    <dbReference type="NCBI Taxonomy" id="425828"/>
    <lineage>
        <taxon>Eukaryota</taxon>
        <taxon>Viridiplantae</taxon>
        <taxon>Streptophyta</taxon>
        <taxon>Embryophyta</taxon>
        <taxon>Tracheophyta</taxon>
        <taxon>Spermatophyta</taxon>
        <taxon>Magnoliopsida</taxon>
        <taxon>eudicotyledons</taxon>
        <taxon>Gunneridae</taxon>
        <taxon>Pentapetalae</taxon>
        <taxon>rosids</taxon>
        <taxon>fabids</taxon>
        <taxon>Fagales</taxon>
        <taxon>Fagaceae</taxon>
        <taxon>Lithocarpus</taxon>
    </lineage>
</organism>
<dbReference type="Gene3D" id="2.60.120.330">
    <property type="entry name" value="B-lactam Antibiotic, Isopenicillin N Synthase, Chain"/>
    <property type="match status" value="1"/>
</dbReference>
<dbReference type="Pfam" id="PF03171">
    <property type="entry name" value="2OG-FeII_Oxy"/>
    <property type="match status" value="1"/>
</dbReference>
<dbReference type="AlphaFoldDB" id="A0AAW2C4W6"/>
<dbReference type="SUPFAM" id="SSF51197">
    <property type="entry name" value="Clavaminate synthase-like"/>
    <property type="match status" value="1"/>
</dbReference>